<gene>
    <name evidence="22" type="ORF">HU200_067231</name>
</gene>
<keyword evidence="11" id="KW-0560">Oxidoreductase</keyword>
<comment type="subcellular location">
    <subcellularLocation>
        <location evidence="3">Secreted</location>
    </subcellularLocation>
</comment>
<dbReference type="CDD" id="cd00693">
    <property type="entry name" value="secretory_peroxidase"/>
    <property type="match status" value="1"/>
</dbReference>
<evidence type="ECO:0000256" key="12">
    <source>
        <dbReference type="ARBA" id="ARBA00023004"/>
    </source>
</evidence>
<accession>A0A834ZZT6</accession>
<dbReference type="InterPro" id="IPR002016">
    <property type="entry name" value="Haem_peroxidase"/>
</dbReference>
<sequence>MNLTGIVNRVLRSELSNGNQRMGASLLRLFFHDCFPQGCDASVLLVDDSARGIDSEQNADPNKGSLRGFGVIDTIKKTIVSETNCSSVSCADILAVAAKESVVILGGPSWTVKLGRRDSLQAFKAKANSDLPKPSFSLQQLKDAFGNKNFTPSEMVALSGGHAIGSVACTFADDTVRQVRCTTSTVLDPNSTRVPLDKTPAIFDNQYYVDLVDGNGVLNSDRVLVGPGSDRAGQVQTYKTSRDSFFKDFAKAMAKMSEMGVLTGSQGQIRRVCSKLN</sequence>
<evidence type="ECO:0000313" key="23">
    <source>
        <dbReference type="Proteomes" id="UP000636709"/>
    </source>
</evidence>
<comment type="catalytic activity">
    <reaction evidence="1">
        <text>2 a phenolic donor + H2O2 = 2 a phenolic radical donor + 2 H2O</text>
        <dbReference type="Rhea" id="RHEA:56136"/>
        <dbReference type="ChEBI" id="CHEBI:15377"/>
        <dbReference type="ChEBI" id="CHEBI:16240"/>
        <dbReference type="ChEBI" id="CHEBI:139520"/>
        <dbReference type="ChEBI" id="CHEBI:139521"/>
        <dbReference type="EC" id="1.11.1.7"/>
    </reaction>
</comment>
<feature type="binding site" evidence="18">
    <location>
        <position position="40"/>
    </location>
    <ligand>
        <name>Ca(2+)</name>
        <dbReference type="ChEBI" id="CHEBI:29108"/>
        <label>1</label>
    </ligand>
</feature>
<evidence type="ECO:0000256" key="5">
    <source>
        <dbReference type="ARBA" id="ARBA00022525"/>
    </source>
</evidence>
<evidence type="ECO:0000256" key="4">
    <source>
        <dbReference type="ARBA" id="ARBA00006873"/>
    </source>
</evidence>
<dbReference type="InterPro" id="IPR010255">
    <property type="entry name" value="Haem_peroxidase_sf"/>
</dbReference>
<evidence type="ECO:0000256" key="20">
    <source>
        <dbReference type="PIRSR" id="PIRSR600823-5"/>
    </source>
</evidence>
<dbReference type="GO" id="GO:0006979">
    <property type="term" value="P:response to oxidative stress"/>
    <property type="evidence" value="ECO:0007669"/>
    <property type="project" value="InterPro"/>
</dbReference>
<dbReference type="Gene3D" id="1.10.520.10">
    <property type="match status" value="1"/>
</dbReference>
<feature type="binding site" description="axial binding residue" evidence="18">
    <location>
        <position position="162"/>
    </location>
    <ligand>
        <name>heme b</name>
        <dbReference type="ChEBI" id="CHEBI:60344"/>
    </ligand>
    <ligandPart>
        <name>Fe</name>
        <dbReference type="ChEBI" id="CHEBI:18248"/>
    </ligandPart>
</feature>
<evidence type="ECO:0000256" key="2">
    <source>
        <dbReference type="ARBA" id="ARBA00002322"/>
    </source>
</evidence>
<name>A0A834ZZT6_9POAL</name>
<keyword evidence="8 18" id="KW-0479">Metal-binding</keyword>
<dbReference type="PROSITE" id="PS00435">
    <property type="entry name" value="PEROXIDASE_1"/>
    <property type="match status" value="1"/>
</dbReference>
<comment type="similarity">
    <text evidence="4">Belongs to the peroxidase family. Ascorbate peroxidase subfamily.</text>
</comment>
<keyword evidence="14" id="KW-0325">Glycoprotein</keyword>
<evidence type="ECO:0000256" key="16">
    <source>
        <dbReference type="PIRSR" id="PIRSR600823-1"/>
    </source>
</evidence>
<feature type="domain" description="Plant heme peroxidase family profile" evidence="21">
    <location>
        <begin position="19"/>
        <end position="277"/>
    </location>
</feature>
<dbReference type="InterPro" id="IPR000823">
    <property type="entry name" value="Peroxidase_pln"/>
</dbReference>
<dbReference type="Gene3D" id="1.10.420.10">
    <property type="entry name" value="Peroxidase, domain 2"/>
    <property type="match status" value="1"/>
</dbReference>
<feature type="active site" description="Proton acceptor" evidence="16">
    <location>
        <position position="32"/>
    </location>
</feature>
<dbReference type="Pfam" id="PF00141">
    <property type="entry name" value="peroxidase"/>
    <property type="match status" value="1"/>
</dbReference>
<feature type="site" description="Transition state stabilizer" evidence="19">
    <location>
        <position position="28"/>
    </location>
</feature>
<keyword evidence="9" id="KW-0732">Signal</keyword>
<evidence type="ECO:0000256" key="10">
    <source>
        <dbReference type="ARBA" id="ARBA00022837"/>
    </source>
</evidence>
<evidence type="ECO:0000256" key="6">
    <source>
        <dbReference type="ARBA" id="ARBA00022559"/>
    </source>
</evidence>
<feature type="binding site" evidence="18">
    <location>
        <position position="33"/>
    </location>
    <ligand>
        <name>Ca(2+)</name>
        <dbReference type="ChEBI" id="CHEBI:29108"/>
        <label>1</label>
    </ligand>
</feature>
<evidence type="ECO:0000256" key="17">
    <source>
        <dbReference type="PIRSR" id="PIRSR600823-2"/>
    </source>
</evidence>
<dbReference type="GO" id="GO:0140825">
    <property type="term" value="F:lactoperoxidase activity"/>
    <property type="evidence" value="ECO:0007669"/>
    <property type="project" value="UniProtKB-EC"/>
</dbReference>
<keyword evidence="7" id="KW-0349">Heme</keyword>
<dbReference type="PRINTS" id="PR00458">
    <property type="entry name" value="PEROXIDASE"/>
</dbReference>
<dbReference type="EMBL" id="JACEFO010003289">
    <property type="protein sequence ID" value="KAF8642552.1"/>
    <property type="molecule type" value="Genomic_DNA"/>
</dbReference>
<feature type="binding site" evidence="18">
    <location>
        <position position="38"/>
    </location>
    <ligand>
        <name>Ca(2+)</name>
        <dbReference type="ChEBI" id="CHEBI:29108"/>
        <label>1</label>
    </ligand>
</feature>
<dbReference type="PROSITE" id="PS50873">
    <property type="entry name" value="PEROXIDASE_4"/>
    <property type="match status" value="1"/>
</dbReference>
<dbReference type="PANTHER" id="PTHR31388:SF264">
    <property type="entry name" value="PEROXIDASE 59"/>
    <property type="match status" value="1"/>
</dbReference>
<keyword evidence="10 18" id="KW-0106">Calcium</keyword>
<keyword evidence="15" id="KW-0376">Hydrogen peroxide</keyword>
<evidence type="ECO:0000256" key="14">
    <source>
        <dbReference type="ARBA" id="ARBA00023180"/>
    </source>
</evidence>
<dbReference type="OrthoDB" id="2113341at2759"/>
<reference evidence="22" key="1">
    <citation type="submission" date="2020-07" db="EMBL/GenBank/DDBJ databases">
        <title>Genome sequence and genetic diversity analysis of an under-domesticated orphan crop, white fonio (Digitaria exilis).</title>
        <authorList>
            <person name="Bennetzen J.L."/>
            <person name="Chen S."/>
            <person name="Ma X."/>
            <person name="Wang X."/>
            <person name="Yssel A.E.J."/>
            <person name="Chaluvadi S.R."/>
            <person name="Johnson M."/>
            <person name="Gangashetty P."/>
            <person name="Hamidou F."/>
            <person name="Sanogo M.D."/>
            <person name="Zwaenepoel A."/>
            <person name="Wallace J."/>
            <person name="Van De Peer Y."/>
            <person name="Van Deynze A."/>
        </authorList>
    </citation>
    <scope>NUCLEOTIDE SEQUENCE</scope>
    <source>
        <tissue evidence="22">Leaves</tissue>
    </source>
</reference>
<dbReference type="AlphaFoldDB" id="A0A834ZZT6"/>
<feature type="binding site" evidence="17">
    <location>
        <position position="132"/>
    </location>
    <ligand>
        <name>substrate</name>
    </ligand>
</feature>
<feature type="binding site" evidence="18">
    <location>
        <position position="56"/>
    </location>
    <ligand>
        <name>Ca(2+)</name>
        <dbReference type="ChEBI" id="CHEBI:29108"/>
        <label>1</label>
    </ligand>
</feature>
<dbReference type="GO" id="GO:0005576">
    <property type="term" value="C:extracellular region"/>
    <property type="evidence" value="ECO:0007669"/>
    <property type="project" value="UniProtKB-SubCell"/>
</dbReference>
<feature type="binding site" evidence="18">
    <location>
        <position position="197"/>
    </location>
    <ligand>
        <name>Ca(2+)</name>
        <dbReference type="ChEBI" id="CHEBI:29108"/>
        <label>2</label>
    </ligand>
</feature>
<evidence type="ECO:0000256" key="11">
    <source>
        <dbReference type="ARBA" id="ARBA00023002"/>
    </source>
</evidence>
<dbReference type="GO" id="GO:0042744">
    <property type="term" value="P:hydrogen peroxide catabolic process"/>
    <property type="evidence" value="ECO:0007669"/>
    <property type="project" value="UniProtKB-KW"/>
</dbReference>
<evidence type="ECO:0000256" key="3">
    <source>
        <dbReference type="ARBA" id="ARBA00004613"/>
    </source>
</evidence>
<feature type="binding site" evidence="18">
    <location>
        <position position="42"/>
    </location>
    <ligand>
        <name>Ca(2+)</name>
        <dbReference type="ChEBI" id="CHEBI:29108"/>
        <label>1</label>
    </ligand>
</feature>
<dbReference type="PANTHER" id="PTHR31388">
    <property type="entry name" value="PEROXIDASE 72-RELATED"/>
    <property type="match status" value="1"/>
</dbReference>
<feature type="disulfide bond" evidence="20">
    <location>
        <begin position="90"/>
        <end position="273"/>
    </location>
</feature>
<dbReference type="PRINTS" id="PR00461">
    <property type="entry name" value="PLPEROXIDASE"/>
</dbReference>
<dbReference type="InterPro" id="IPR033905">
    <property type="entry name" value="Secretory_peroxidase"/>
</dbReference>
<comment type="function">
    <text evidence="2">Removal of H(2)O(2), oxidation of toxic reductants, biosynthesis and degradation of lignin, suberization, auxin catabolism, response to environmental stresses such as wounding, pathogen attack and oxidative stress. These functions might be dependent on each isozyme/isoform in each plant tissue.</text>
</comment>
<evidence type="ECO:0000256" key="19">
    <source>
        <dbReference type="PIRSR" id="PIRSR600823-4"/>
    </source>
</evidence>
<evidence type="ECO:0000256" key="1">
    <source>
        <dbReference type="ARBA" id="ARBA00000189"/>
    </source>
</evidence>
<evidence type="ECO:0000256" key="13">
    <source>
        <dbReference type="ARBA" id="ARBA00023157"/>
    </source>
</evidence>
<evidence type="ECO:0000259" key="21">
    <source>
        <dbReference type="PROSITE" id="PS50873"/>
    </source>
</evidence>
<protein>
    <recommendedName>
        <fullName evidence="21">Plant heme peroxidase family profile domain-containing protein</fullName>
    </recommendedName>
</protein>
<comment type="caution">
    <text evidence="22">The sequence shown here is derived from an EMBL/GenBank/DDBJ whole genome shotgun (WGS) entry which is preliminary data.</text>
</comment>
<dbReference type="PROSITE" id="PS00436">
    <property type="entry name" value="PEROXIDASE_2"/>
    <property type="match status" value="1"/>
</dbReference>
<evidence type="ECO:0000313" key="22">
    <source>
        <dbReference type="EMBL" id="KAF8642552.1"/>
    </source>
</evidence>
<proteinExistence type="inferred from homology"/>
<dbReference type="GO" id="GO:0046872">
    <property type="term" value="F:metal ion binding"/>
    <property type="evidence" value="ECO:0007669"/>
    <property type="project" value="UniProtKB-KW"/>
</dbReference>
<evidence type="ECO:0000256" key="15">
    <source>
        <dbReference type="ARBA" id="ARBA00023324"/>
    </source>
</evidence>
<comment type="cofactor">
    <cofactor evidence="18">
        <name>Ca(2+)</name>
        <dbReference type="ChEBI" id="CHEBI:29108"/>
    </cofactor>
    <text evidence="18">Binds 2 calcium ions per subunit.</text>
</comment>
<keyword evidence="12 18" id="KW-0408">Iron</keyword>
<evidence type="ECO:0000256" key="8">
    <source>
        <dbReference type="ARBA" id="ARBA00022723"/>
    </source>
</evidence>
<dbReference type="InterPro" id="IPR019794">
    <property type="entry name" value="Peroxidases_AS"/>
</dbReference>
<keyword evidence="13 20" id="KW-1015">Disulfide bond</keyword>
<keyword evidence="6" id="KW-0575">Peroxidase</keyword>
<comment type="cofactor">
    <cofactor evidence="18">
        <name>heme b</name>
        <dbReference type="ChEBI" id="CHEBI:60344"/>
    </cofactor>
    <text evidence="18">Binds 1 heme b (iron(II)-protoporphyrin IX) group per subunit.</text>
</comment>
<dbReference type="GO" id="GO:0020037">
    <property type="term" value="F:heme binding"/>
    <property type="evidence" value="ECO:0007669"/>
    <property type="project" value="InterPro"/>
</dbReference>
<organism evidence="22 23">
    <name type="scientific">Digitaria exilis</name>
    <dbReference type="NCBI Taxonomy" id="1010633"/>
    <lineage>
        <taxon>Eukaryota</taxon>
        <taxon>Viridiplantae</taxon>
        <taxon>Streptophyta</taxon>
        <taxon>Embryophyta</taxon>
        <taxon>Tracheophyta</taxon>
        <taxon>Spermatophyta</taxon>
        <taxon>Magnoliopsida</taxon>
        <taxon>Liliopsida</taxon>
        <taxon>Poales</taxon>
        <taxon>Poaceae</taxon>
        <taxon>PACMAD clade</taxon>
        <taxon>Panicoideae</taxon>
        <taxon>Panicodae</taxon>
        <taxon>Paniceae</taxon>
        <taxon>Anthephorinae</taxon>
        <taxon>Digitaria</taxon>
    </lineage>
</organism>
<feature type="binding site" evidence="18">
    <location>
        <position position="199"/>
    </location>
    <ligand>
        <name>Ca(2+)</name>
        <dbReference type="ChEBI" id="CHEBI:29108"/>
        <label>2</label>
    </ligand>
</feature>
<keyword evidence="5" id="KW-0964">Secreted</keyword>
<evidence type="ECO:0000256" key="18">
    <source>
        <dbReference type="PIRSR" id="PIRSR600823-3"/>
    </source>
</evidence>
<feature type="disulfide bond" evidence="20">
    <location>
        <begin position="34"/>
        <end position="39"/>
    </location>
</feature>
<dbReference type="Proteomes" id="UP000636709">
    <property type="component" value="Unassembled WGS sequence"/>
</dbReference>
<evidence type="ECO:0000256" key="7">
    <source>
        <dbReference type="ARBA" id="ARBA00022617"/>
    </source>
</evidence>
<evidence type="ECO:0000256" key="9">
    <source>
        <dbReference type="ARBA" id="ARBA00022729"/>
    </source>
</evidence>
<dbReference type="InterPro" id="IPR019793">
    <property type="entry name" value="Peroxidases_heam-ligand_BS"/>
</dbReference>
<feature type="binding site" evidence="18">
    <location>
        <position position="204"/>
    </location>
    <ligand>
        <name>Ca(2+)</name>
        <dbReference type="ChEBI" id="CHEBI:29108"/>
        <label>2</label>
    </ligand>
</feature>
<keyword evidence="23" id="KW-1185">Reference proteome</keyword>
<dbReference type="SUPFAM" id="SSF48113">
    <property type="entry name" value="Heme-dependent peroxidases"/>
    <property type="match status" value="1"/>
</dbReference>